<dbReference type="EMBL" id="JAVDWO010000002">
    <property type="protein sequence ID" value="MDR7191827.1"/>
    <property type="molecule type" value="Genomic_DNA"/>
</dbReference>
<dbReference type="InterPro" id="IPR036388">
    <property type="entry name" value="WH-like_DNA-bd_sf"/>
</dbReference>
<dbReference type="Gene3D" id="1.10.10.10">
    <property type="entry name" value="Winged helix-like DNA-binding domain superfamily/Winged helix DNA-binding domain"/>
    <property type="match status" value="1"/>
</dbReference>
<keyword evidence="2" id="KW-0238">DNA-binding</keyword>
<dbReference type="Proteomes" id="UP001256588">
    <property type="component" value="Unassembled WGS sequence"/>
</dbReference>
<keyword evidence="3" id="KW-1185">Reference proteome</keyword>
<evidence type="ECO:0000313" key="2">
    <source>
        <dbReference type="EMBL" id="MDR7191827.1"/>
    </source>
</evidence>
<comment type="caution">
    <text evidence="2">The sequence shown here is derived from an EMBL/GenBank/DDBJ whole genome shotgun (WGS) entry which is preliminary data.</text>
</comment>
<dbReference type="GO" id="GO:0003677">
    <property type="term" value="F:DNA binding"/>
    <property type="evidence" value="ECO:0007669"/>
    <property type="project" value="UniProtKB-KW"/>
</dbReference>
<evidence type="ECO:0000259" key="1">
    <source>
        <dbReference type="Pfam" id="PF00196"/>
    </source>
</evidence>
<proteinExistence type="predicted"/>
<dbReference type="InterPro" id="IPR000792">
    <property type="entry name" value="Tscrpt_reg_LuxR_C"/>
</dbReference>
<feature type="domain" description="HTH luxR-type" evidence="1">
    <location>
        <begin position="9"/>
        <end position="43"/>
    </location>
</feature>
<protein>
    <submittedName>
        <fullName evidence="2">DNA-binding NarL/FixJ family response regulator</fullName>
    </submittedName>
</protein>
<dbReference type="Pfam" id="PF00196">
    <property type="entry name" value="GerE"/>
    <property type="match status" value="1"/>
</dbReference>
<dbReference type="InterPro" id="IPR016032">
    <property type="entry name" value="Sig_transdc_resp-reg_C-effctor"/>
</dbReference>
<dbReference type="RefSeq" id="WP_430539659.1">
    <property type="nucleotide sequence ID" value="NZ_JAVDWO010000002.1"/>
</dbReference>
<name>A0ABU1XST6_9GAMM</name>
<accession>A0ABU1XST6</accession>
<organism evidence="2 3">
    <name type="scientific">Luteimonas terrae</name>
    <dbReference type="NCBI Taxonomy" id="1530191"/>
    <lineage>
        <taxon>Bacteria</taxon>
        <taxon>Pseudomonadati</taxon>
        <taxon>Pseudomonadota</taxon>
        <taxon>Gammaproteobacteria</taxon>
        <taxon>Lysobacterales</taxon>
        <taxon>Lysobacteraceae</taxon>
        <taxon>Luteimonas</taxon>
    </lineage>
</organism>
<dbReference type="SUPFAM" id="SSF46894">
    <property type="entry name" value="C-terminal effector domain of the bipartite response regulators"/>
    <property type="match status" value="1"/>
</dbReference>
<sequence>MPRVRGRGQICLQIGLAESAVKVHVAEILKKLERHSRTQAAVLVKALEHGDEA</sequence>
<gene>
    <name evidence="2" type="ORF">J2W68_000535</name>
</gene>
<reference evidence="2 3" key="1">
    <citation type="submission" date="2023-07" db="EMBL/GenBank/DDBJ databases">
        <title>Sorghum-associated microbial communities from plants grown in Nebraska, USA.</title>
        <authorList>
            <person name="Schachtman D."/>
        </authorList>
    </citation>
    <scope>NUCLEOTIDE SEQUENCE [LARGE SCALE GENOMIC DNA]</scope>
    <source>
        <strain evidence="2 3">4099</strain>
    </source>
</reference>
<evidence type="ECO:0000313" key="3">
    <source>
        <dbReference type="Proteomes" id="UP001256588"/>
    </source>
</evidence>